<sequence>MADRINTSALTAAFKELHEDLHRRTARRMVGAGAKVIREEAKRIAAGAGLRRTGALLNNIVMKRERTPEGIEQYNLGVRHGRALGKKAEKKLVVGVNGRVQTRYVNDPWYWVILEVGAKPHVIEPRKGSKLLAWTQIPQPTKFARKVKHPGTEATPFLAPALENKREEALAVMVQRLEAAIKKANKS</sequence>
<evidence type="ECO:0000313" key="1">
    <source>
        <dbReference type="EMBL" id="RJF99017.1"/>
    </source>
</evidence>
<dbReference type="Proteomes" id="UP000265955">
    <property type="component" value="Unassembled WGS sequence"/>
</dbReference>
<keyword evidence="2" id="KW-1185">Reference proteome</keyword>
<evidence type="ECO:0000313" key="2">
    <source>
        <dbReference type="Proteomes" id="UP000265955"/>
    </source>
</evidence>
<comment type="caution">
    <text evidence="1">The sequence shown here is derived from an EMBL/GenBank/DDBJ whole genome shotgun (WGS) entry which is preliminary data.</text>
</comment>
<dbReference type="Pfam" id="PF04883">
    <property type="entry name" value="HK97-gp10_like"/>
    <property type="match status" value="1"/>
</dbReference>
<dbReference type="EMBL" id="QYUO01000001">
    <property type="protein sequence ID" value="RJF99017.1"/>
    <property type="molecule type" value="Genomic_DNA"/>
</dbReference>
<dbReference type="OrthoDB" id="8613246at2"/>
<proteinExistence type="predicted"/>
<protein>
    <recommendedName>
        <fullName evidence="3">HK97 gp10 family phage protein</fullName>
    </recommendedName>
</protein>
<dbReference type="InterPro" id="IPR010064">
    <property type="entry name" value="HK97-gp10_tail"/>
</dbReference>
<dbReference type="RefSeq" id="WP_119768963.1">
    <property type="nucleotide sequence ID" value="NZ_QYUO01000001.1"/>
</dbReference>
<dbReference type="AlphaFoldDB" id="A0A3A3FS29"/>
<dbReference type="NCBIfam" id="TIGR01725">
    <property type="entry name" value="phge_HK97_gp10"/>
    <property type="match status" value="1"/>
</dbReference>
<reference evidence="2" key="1">
    <citation type="submission" date="2018-09" db="EMBL/GenBank/DDBJ databases">
        <authorList>
            <person name="Zhu H."/>
        </authorList>
    </citation>
    <scope>NUCLEOTIDE SEQUENCE [LARGE SCALE GENOMIC DNA]</scope>
    <source>
        <strain evidence="2">K1R23-30</strain>
    </source>
</reference>
<evidence type="ECO:0008006" key="3">
    <source>
        <dbReference type="Google" id="ProtNLM"/>
    </source>
</evidence>
<accession>A0A3A3FS29</accession>
<gene>
    <name evidence="1" type="ORF">D3871_11230</name>
</gene>
<organism evidence="1 2">
    <name type="scientific">Noviherbaspirillum saxi</name>
    <dbReference type="NCBI Taxonomy" id="2320863"/>
    <lineage>
        <taxon>Bacteria</taxon>
        <taxon>Pseudomonadati</taxon>
        <taxon>Pseudomonadota</taxon>
        <taxon>Betaproteobacteria</taxon>
        <taxon>Burkholderiales</taxon>
        <taxon>Oxalobacteraceae</taxon>
        <taxon>Noviherbaspirillum</taxon>
    </lineage>
</organism>
<name>A0A3A3FS29_9BURK</name>